<evidence type="ECO:0000313" key="2">
    <source>
        <dbReference type="EMBL" id="CAB4158345.1"/>
    </source>
</evidence>
<dbReference type="EMBL" id="LR796681">
    <property type="protein sequence ID" value="CAB4158345.1"/>
    <property type="molecule type" value="Genomic_DNA"/>
</dbReference>
<organism evidence="1">
    <name type="scientific">uncultured Caudovirales phage</name>
    <dbReference type="NCBI Taxonomy" id="2100421"/>
    <lineage>
        <taxon>Viruses</taxon>
        <taxon>Duplodnaviria</taxon>
        <taxon>Heunggongvirae</taxon>
        <taxon>Uroviricota</taxon>
        <taxon>Caudoviricetes</taxon>
        <taxon>Peduoviridae</taxon>
        <taxon>Maltschvirus</taxon>
        <taxon>Maltschvirus maltsch</taxon>
    </lineage>
</organism>
<evidence type="ECO:0000313" key="1">
    <source>
        <dbReference type="EMBL" id="CAB4142731.1"/>
    </source>
</evidence>
<gene>
    <name evidence="1" type="ORF">UFOVP433_34</name>
    <name evidence="2" type="ORF">UFOVP702_2</name>
</gene>
<dbReference type="EMBL" id="LR796410">
    <property type="protein sequence ID" value="CAB4142731.1"/>
    <property type="molecule type" value="Genomic_DNA"/>
</dbReference>
<sequence length="419" mass="45071">MTLNIAPAIVEIEFTQSSQTTNFVLNDATKGVLNGTTYLLGGPVWTDVTDRAYQTSIDRGKNQALSRYNAGTMSVTLDNSDAYFDPTIPAGTPGYPYAGQIIPGKRVRVTVGTELQFVGVIQDWNLDYPLGATPTASVFAADAFVQLANRTLDADTFTTALSSSMLTTVLDQPEVAFDTSARDIGTGVTTLQTTTVALGENVLTFCQLIEASEPGALFVSKEGLLTFRSRRYNPTYSGAIVITDDGTSVTPQSIEVEYGSELLYNRATIQRAGGTTQVADDTASQAIYGIFAYSASGLLMETDAVALSMAQYYANTYGEPVFRPKRVILNMAAQTGSNQGQLQALDLDDLVLIRFTPPGGLLIERYMLVAGIHHRVAPGRHLIDLDLIDANDEAMIYGNGAVAPEDQPLSLLDSNRYGF</sequence>
<accession>A0A6J5M9E3</accession>
<name>A0A6J5M9E3_9CAUD</name>
<reference evidence="1" key="1">
    <citation type="submission" date="2020-04" db="EMBL/GenBank/DDBJ databases">
        <authorList>
            <person name="Chiriac C."/>
            <person name="Salcher M."/>
            <person name="Ghai R."/>
            <person name="Kavagutti S V."/>
        </authorList>
    </citation>
    <scope>NUCLEOTIDE SEQUENCE</scope>
</reference>
<protein>
    <submittedName>
        <fullName evidence="1">Uncharacterized protein</fullName>
    </submittedName>
</protein>
<proteinExistence type="predicted"/>